<dbReference type="CDD" id="cd23766">
    <property type="entry name" value="IQCG"/>
    <property type="match status" value="1"/>
</dbReference>
<dbReference type="Ensembl" id="ENSLACT00000001742.1">
    <property type="protein sequence ID" value="ENSLACP00000001729.1"/>
    <property type="gene ID" value="ENSLACG00000001547.1"/>
</dbReference>
<dbReference type="InterPro" id="IPR032675">
    <property type="entry name" value="LRR_dom_sf"/>
</dbReference>
<evidence type="ECO:0000256" key="1">
    <source>
        <dbReference type="ARBA" id="ARBA00022614"/>
    </source>
</evidence>
<dbReference type="PANTHER" id="PTHR46652:SF7">
    <property type="entry name" value="LEUCINE-RICH REPEAT AND IQ DOMAIN-CONTAINING PROTEIN 1"/>
    <property type="match status" value="1"/>
</dbReference>
<dbReference type="Gene3D" id="3.80.10.10">
    <property type="entry name" value="Ribonuclease Inhibitor"/>
    <property type="match status" value="3"/>
</dbReference>
<dbReference type="InterPro" id="IPR050836">
    <property type="entry name" value="SDS22/Internalin_LRR"/>
</dbReference>
<feature type="region of interest" description="Disordered" evidence="3">
    <location>
        <begin position="311"/>
        <end position="429"/>
    </location>
</feature>
<proteinExistence type="predicted"/>
<dbReference type="PROSITE" id="PS50096">
    <property type="entry name" value="IQ"/>
    <property type="match status" value="1"/>
</dbReference>
<name>H2ZWF8_LATCH</name>
<reference evidence="5" key="1">
    <citation type="submission" date="2011-08" db="EMBL/GenBank/DDBJ databases">
        <title>The draft genome of Latimeria chalumnae.</title>
        <authorList>
            <person name="Di Palma F."/>
            <person name="Alfoldi J."/>
            <person name="Johnson J."/>
            <person name="Berlin A."/>
            <person name="Gnerre S."/>
            <person name="Jaffe D."/>
            <person name="MacCallum I."/>
            <person name="Young S."/>
            <person name="Walker B.J."/>
            <person name="Lander E."/>
            <person name="Lindblad-Toh K."/>
        </authorList>
    </citation>
    <scope>NUCLEOTIDE SEQUENCE [LARGE SCALE GENOMIC DNA]</scope>
    <source>
        <strain evidence="5">Wild caught</strain>
    </source>
</reference>
<dbReference type="STRING" id="7897.ENSLACP00000001729"/>
<dbReference type="Proteomes" id="UP000008672">
    <property type="component" value="Unassembled WGS sequence"/>
</dbReference>
<dbReference type="OMA" id="KHRYAHE"/>
<evidence type="ECO:0000313" key="5">
    <source>
        <dbReference type="Proteomes" id="UP000008672"/>
    </source>
</evidence>
<dbReference type="InterPro" id="IPR001611">
    <property type="entry name" value="Leu-rich_rpt"/>
</dbReference>
<dbReference type="GeneTree" id="ENSGT00940000163898"/>
<evidence type="ECO:0000256" key="2">
    <source>
        <dbReference type="ARBA" id="ARBA00022737"/>
    </source>
</evidence>
<dbReference type="eggNOG" id="KOG0531">
    <property type="taxonomic scope" value="Eukaryota"/>
</dbReference>
<dbReference type="EMBL" id="AFYH01160092">
    <property type="status" value="NOT_ANNOTATED_CDS"/>
    <property type="molecule type" value="Genomic_DNA"/>
</dbReference>
<dbReference type="EMBL" id="AFYH01160091">
    <property type="status" value="NOT_ANNOTATED_CDS"/>
    <property type="molecule type" value="Genomic_DNA"/>
</dbReference>
<evidence type="ECO:0000256" key="3">
    <source>
        <dbReference type="SAM" id="MobiDB-lite"/>
    </source>
</evidence>
<organism evidence="4 5">
    <name type="scientific">Latimeria chalumnae</name>
    <name type="common">Coelacanth</name>
    <dbReference type="NCBI Taxonomy" id="7897"/>
    <lineage>
        <taxon>Eukaryota</taxon>
        <taxon>Metazoa</taxon>
        <taxon>Chordata</taxon>
        <taxon>Craniata</taxon>
        <taxon>Vertebrata</taxon>
        <taxon>Euteleostomi</taxon>
        <taxon>Coelacanthiformes</taxon>
        <taxon>Coelacanthidae</taxon>
        <taxon>Latimeria</taxon>
    </lineage>
</organism>
<reference evidence="4" key="2">
    <citation type="submission" date="2025-08" db="UniProtKB">
        <authorList>
            <consortium name="Ensembl"/>
        </authorList>
    </citation>
    <scope>IDENTIFICATION</scope>
</reference>
<dbReference type="AlphaFoldDB" id="H2ZWF8"/>
<dbReference type="InParanoid" id="H2ZWF8"/>
<dbReference type="PANTHER" id="PTHR46652">
    <property type="entry name" value="LEUCINE-RICH REPEAT AND IQ DOMAIN-CONTAINING PROTEIN 1-RELATED"/>
    <property type="match status" value="1"/>
</dbReference>
<dbReference type="PROSITE" id="PS51450">
    <property type="entry name" value="LRR"/>
    <property type="match status" value="4"/>
</dbReference>
<reference evidence="4" key="3">
    <citation type="submission" date="2025-09" db="UniProtKB">
        <authorList>
            <consortium name="Ensembl"/>
        </authorList>
    </citation>
    <scope>IDENTIFICATION</scope>
</reference>
<keyword evidence="2" id="KW-0677">Repeat</keyword>
<sequence length="1148" mass="133553">TMDEDRWIEEAIEEELNKISLSQTDIDELETELEEEDLCETEPVSEELPDSVVHCLEIVKNRVQSAEELILEDVEDNELYESFAVVPCSASDYYAKLASVYNEDVETLKKRILAEIEKEEEEEEESQPSSPLQSDTSDFKVLVLFTIGNGEVAITTEYSEEERYRQELQLWEEHLKEQEEKKMCELRAQKELRHKQKQEEEERRKLRQQQFEEEKRRLEQEKMQQQTELEDYMKKEQDAFQEEQKQHEELMLKLQLKIEEERRLFEEHVRREEKRVEELQNKAATKIQAKFREFMVRKKFTPILKERKEERLRQEELQRKMERERREKEARMKRKLEEQKQKEKEERKRQEEAERLEKEKQERRRIEYEKKKQEEKLRVEKEKQLKLEQEKQKEKERKQKEELERKAKEEEQKRIEEMKKEEEKEKYRLEEMEMNKQQKETVGIKMENSQTTNVTVKPDEANTEMVLSKMENDQNKCSSQKINKTDLEEHISDRSEDAPLNASESITIPNELSLDCQYTPKCANRDNQACITSTTEDKTERDHLGGLEFQSNNLLQDVNENLPTNVIPNLDSVVQAKTNALQNDELTKSPSSTDWLSHQLTLPAHIEEKRLTWIKTCIPWSKVSMENKRKKVPKRRRPHKSSASQLPPLSAQAILQTDFCSALDQVTTVTLQDLPGCSLSSLSQCPRLKSLTLRRCGLAALNGISNCQELKYIDVQENRIHMLNCRDLENLYVLLLSKNQLSSIHGLEGCINLRTLELSYNNVTRIGRNTVSSPLAYIHVISHDRYKFSVLKYGPCMLTWLFMGVLCALSHVVSILSNFSKSIPWKSGLESLKNLQRLVMDHNQLITTKGLCETPTLMHLDCSFNHLSSIEGIENCGLLQTLMLQGNNLTELPCLVNHVLLRELHLDDNSISSLKTLTLCWLPLLELLSVSQSSLTQLAPLADVLSLEKLNISKNCLSETDSILSWLDGCERLKELSLDGNPVQQESNWNRTCILSALPGLEVLNGERVSSTADSQTAGSCKPPPGSFLALCQAQHEDLELLRRRHDVELNNKFCLSAIETQVCHFEELMKLSEEHRYAHEYGDMSIIDRDEPEAPRNLFKQTTSDSHHRNNLFITGAKENKQDPVNIPERLISPGHVNSTGLSSTVD</sequence>
<dbReference type="FunCoup" id="H2ZWF8">
    <property type="interactions" value="30"/>
</dbReference>
<accession>H2ZWF8</accession>
<protein>
    <submittedName>
        <fullName evidence="4">Leucine-rich repeats and IQ motif containing 1</fullName>
    </submittedName>
</protein>
<dbReference type="EMBL" id="AFYH01160093">
    <property type="status" value="NOT_ANNOTATED_CDS"/>
    <property type="molecule type" value="Genomic_DNA"/>
</dbReference>
<keyword evidence="1" id="KW-0433">Leucine-rich repeat</keyword>
<dbReference type="SUPFAM" id="SSF52058">
    <property type="entry name" value="L domain-like"/>
    <property type="match status" value="1"/>
</dbReference>
<evidence type="ECO:0000313" key="4">
    <source>
        <dbReference type="Ensembl" id="ENSLACP00000001729.1"/>
    </source>
</evidence>
<keyword evidence="5" id="KW-1185">Reference proteome</keyword>
<dbReference type="EMBL" id="AFYH01160090">
    <property type="status" value="NOT_ANNOTATED_CDS"/>
    <property type="molecule type" value="Genomic_DNA"/>
</dbReference>